<keyword evidence="1" id="KW-0378">Hydrolase</keyword>
<dbReference type="KEGG" id="fal:FRAAL1280"/>
<dbReference type="InterPro" id="IPR011006">
    <property type="entry name" value="CheY-like_superfamily"/>
</dbReference>
<dbReference type="GO" id="GO:0016791">
    <property type="term" value="F:phosphatase activity"/>
    <property type="evidence" value="ECO:0007669"/>
    <property type="project" value="TreeGrafter"/>
</dbReference>
<dbReference type="HOGENOM" id="CLU_000445_43_7_11"/>
<keyword evidence="2" id="KW-0597">Phosphoprotein</keyword>
<evidence type="ECO:0000259" key="3">
    <source>
        <dbReference type="PROSITE" id="PS50110"/>
    </source>
</evidence>
<dbReference type="PROSITE" id="PS50110">
    <property type="entry name" value="RESPONSE_REGULATORY"/>
    <property type="match status" value="1"/>
</dbReference>
<dbReference type="Pfam" id="PF07228">
    <property type="entry name" value="SpoIIE"/>
    <property type="match status" value="1"/>
</dbReference>
<feature type="modified residue" description="4-aspartylphosphate" evidence="2">
    <location>
        <position position="56"/>
    </location>
</feature>
<dbReference type="InterPro" id="IPR001789">
    <property type="entry name" value="Sig_transdc_resp-reg_receiver"/>
</dbReference>
<evidence type="ECO:0000313" key="4">
    <source>
        <dbReference type="EMBL" id="CAJ59941.1"/>
    </source>
</evidence>
<dbReference type="InterPro" id="IPR001932">
    <property type="entry name" value="PPM-type_phosphatase-like_dom"/>
</dbReference>
<dbReference type="AlphaFoldDB" id="Q0RR80"/>
<dbReference type="RefSeq" id="WP_011602480.1">
    <property type="nucleotide sequence ID" value="NC_008278.1"/>
</dbReference>
<dbReference type="Pfam" id="PF00072">
    <property type="entry name" value="Response_reg"/>
    <property type="match status" value="1"/>
</dbReference>
<dbReference type="Gene3D" id="3.40.50.2300">
    <property type="match status" value="1"/>
</dbReference>
<dbReference type="SUPFAM" id="SSF52172">
    <property type="entry name" value="CheY-like"/>
    <property type="match status" value="1"/>
</dbReference>
<dbReference type="SMART" id="SM00331">
    <property type="entry name" value="PP2C_SIG"/>
    <property type="match status" value="1"/>
</dbReference>
<dbReference type="Gene3D" id="3.60.40.10">
    <property type="entry name" value="PPM-type phosphatase domain"/>
    <property type="match status" value="1"/>
</dbReference>
<sequence>MTVERASVLVVDDSVSKRYVLGSWLRRAGYEVFEASSGEEALREVRDHVPDLVVLDVHLPDLSGIEVCRRIKRDRESAGVPVLHVSAIAVDAGDRSIGLDEGADAYLVDPIEPREFLSTVGALLRQSRRYAEEHRIALTLQRSLLPATLPDLAGLRVAARYHASAAQAEVGGDFFDAFDTPDGEAFVVIGDVQGHSLGAAIIMAELRYALRAYAFDGHRPAAVLDRLNRLMLLSHPEATATVCILTFPPDRSRVTIVNAGHLPPLLIGPDRLSYWEAGAGVLLGVDAGAQIADTMPLPAGSRLLLFTDGLVERRSEPIEVSLATLASSVAAAHGLGGGTGPRRARRSITDVADGLLAAADGAADDVALVLVEAIGPD</sequence>
<dbReference type="InterPro" id="IPR036457">
    <property type="entry name" value="PPM-type-like_dom_sf"/>
</dbReference>
<dbReference type="SUPFAM" id="SSF81606">
    <property type="entry name" value="PP2C-like"/>
    <property type="match status" value="1"/>
</dbReference>
<dbReference type="eggNOG" id="COG0745">
    <property type="taxonomic scope" value="Bacteria"/>
</dbReference>
<dbReference type="InterPro" id="IPR052016">
    <property type="entry name" value="Bact_Sigma-Reg"/>
</dbReference>
<evidence type="ECO:0000256" key="1">
    <source>
        <dbReference type="ARBA" id="ARBA00022801"/>
    </source>
</evidence>
<dbReference type="PANTHER" id="PTHR43156">
    <property type="entry name" value="STAGE II SPORULATION PROTEIN E-RELATED"/>
    <property type="match status" value="1"/>
</dbReference>
<organism evidence="4 5">
    <name type="scientific">Frankia alni (strain DSM 45986 / CECT 9034 / ACN14a)</name>
    <dbReference type="NCBI Taxonomy" id="326424"/>
    <lineage>
        <taxon>Bacteria</taxon>
        <taxon>Bacillati</taxon>
        <taxon>Actinomycetota</taxon>
        <taxon>Actinomycetes</taxon>
        <taxon>Frankiales</taxon>
        <taxon>Frankiaceae</taxon>
        <taxon>Frankia</taxon>
    </lineage>
</organism>
<keyword evidence="5" id="KW-1185">Reference proteome</keyword>
<dbReference type="OrthoDB" id="163538at2"/>
<gene>
    <name evidence="4" type="ordered locus">FRAAL1280</name>
</gene>
<name>Q0RR80_FRAAA</name>
<dbReference type="EMBL" id="CT573213">
    <property type="protein sequence ID" value="CAJ59941.1"/>
    <property type="molecule type" value="Genomic_DNA"/>
</dbReference>
<accession>Q0RR80</accession>
<evidence type="ECO:0000256" key="2">
    <source>
        <dbReference type="PROSITE-ProRule" id="PRU00169"/>
    </source>
</evidence>
<evidence type="ECO:0000313" key="5">
    <source>
        <dbReference type="Proteomes" id="UP000000657"/>
    </source>
</evidence>
<feature type="domain" description="Response regulatory" evidence="3">
    <location>
        <begin position="7"/>
        <end position="124"/>
    </location>
</feature>
<dbReference type="STRING" id="326424.FRAAL1280"/>
<dbReference type="PANTHER" id="PTHR43156:SF2">
    <property type="entry name" value="STAGE II SPORULATION PROTEIN E"/>
    <property type="match status" value="1"/>
</dbReference>
<protein>
    <submittedName>
        <fullName evidence="4">Regulatory protein</fullName>
    </submittedName>
</protein>
<proteinExistence type="predicted"/>
<dbReference type="Proteomes" id="UP000000657">
    <property type="component" value="Chromosome"/>
</dbReference>
<dbReference type="GO" id="GO:0000160">
    <property type="term" value="P:phosphorelay signal transduction system"/>
    <property type="evidence" value="ECO:0007669"/>
    <property type="project" value="InterPro"/>
</dbReference>
<reference evidence="4 5" key="1">
    <citation type="journal article" date="2007" name="Genome Res.">
        <title>Genome characteristics of facultatively symbiotic Frankia sp. strains reflect host range and host plant biogeography.</title>
        <authorList>
            <person name="Normand P."/>
            <person name="Lapierre P."/>
            <person name="Tisa L.S."/>
            <person name="Gogarten J.P."/>
            <person name="Alloisio N."/>
            <person name="Bagnarol E."/>
            <person name="Bassi C.A."/>
            <person name="Berry A.M."/>
            <person name="Bickhart D.M."/>
            <person name="Choisne N."/>
            <person name="Couloux A."/>
            <person name="Cournoyer B."/>
            <person name="Cruveiller S."/>
            <person name="Daubin V."/>
            <person name="Demange N."/>
            <person name="Francino M.P."/>
            <person name="Goltsman E."/>
            <person name="Huang Y."/>
            <person name="Kopp O.R."/>
            <person name="Labarre L."/>
            <person name="Lapidus A."/>
            <person name="Lavire C."/>
            <person name="Marechal J."/>
            <person name="Martinez M."/>
            <person name="Mastronunzio J.E."/>
            <person name="Mullin B.C."/>
            <person name="Niemann J."/>
            <person name="Pujic P."/>
            <person name="Rawnsley T."/>
            <person name="Rouy Z."/>
            <person name="Schenowitz C."/>
            <person name="Sellstedt A."/>
            <person name="Tavares F."/>
            <person name="Tomkins J.P."/>
            <person name="Vallenet D."/>
            <person name="Valverde C."/>
            <person name="Wall L.G."/>
            <person name="Wang Y."/>
            <person name="Medigue C."/>
            <person name="Benson D.R."/>
        </authorList>
    </citation>
    <scope>NUCLEOTIDE SEQUENCE [LARGE SCALE GENOMIC DNA]</scope>
    <source>
        <strain evidence="5">DSM 45986 / CECT 9034 / ACN14a</strain>
    </source>
</reference>
<dbReference type="eggNOG" id="COG2208">
    <property type="taxonomic scope" value="Bacteria"/>
</dbReference>
<dbReference type="SMART" id="SM00448">
    <property type="entry name" value="REC"/>
    <property type="match status" value="1"/>
</dbReference>